<evidence type="ECO:0000256" key="1">
    <source>
        <dbReference type="ARBA" id="ARBA00022553"/>
    </source>
</evidence>
<name>A0A931F6F8_9FIRM</name>
<protein>
    <submittedName>
        <fullName evidence="7">DUF86 domain-containing protein</fullName>
    </submittedName>
</protein>
<dbReference type="GO" id="GO:0016787">
    <property type="term" value="F:hydrolase activity"/>
    <property type="evidence" value="ECO:0007669"/>
    <property type="project" value="UniProtKB-KW"/>
</dbReference>
<dbReference type="GO" id="GO:0004540">
    <property type="term" value="F:RNA nuclease activity"/>
    <property type="evidence" value="ECO:0007669"/>
    <property type="project" value="InterPro"/>
</dbReference>
<proteinExistence type="inferred from homology"/>
<comment type="caution">
    <text evidence="7">The sequence shown here is derived from an EMBL/GenBank/DDBJ whole genome shotgun (WGS) entry which is preliminary data.</text>
</comment>
<keyword evidence="2" id="KW-1277">Toxin-antitoxin system</keyword>
<gene>
    <name evidence="7" type="ORF">I0Q91_00460</name>
</gene>
<evidence type="ECO:0000313" key="8">
    <source>
        <dbReference type="Proteomes" id="UP000621436"/>
    </source>
</evidence>
<dbReference type="GO" id="GO:0110001">
    <property type="term" value="C:toxin-antitoxin complex"/>
    <property type="evidence" value="ECO:0007669"/>
    <property type="project" value="InterPro"/>
</dbReference>
<reference evidence="7" key="1">
    <citation type="submission" date="2020-11" db="EMBL/GenBank/DDBJ databases">
        <title>Halonatronomonas betainensis gen. nov., sp. nov. a novel haloalkaliphilic representative of the family Halanaerobiacae capable of betaine degradation.</title>
        <authorList>
            <person name="Boltyanskaya Y."/>
            <person name="Kevbrin V."/>
            <person name="Detkova E."/>
            <person name="Grouzdev D.S."/>
            <person name="Koziaeva V."/>
            <person name="Zhilina T."/>
        </authorList>
    </citation>
    <scope>NUCLEOTIDE SEQUENCE</scope>
    <source>
        <strain evidence="7">Z-7014</strain>
    </source>
</reference>
<evidence type="ECO:0000313" key="7">
    <source>
        <dbReference type="EMBL" id="MBF8435536.1"/>
    </source>
</evidence>
<comment type="similarity">
    <text evidence="6">Belongs to the HepT RNase toxin family.</text>
</comment>
<evidence type="ECO:0000256" key="4">
    <source>
        <dbReference type="ARBA" id="ARBA00022741"/>
    </source>
</evidence>
<sequence>MINKYISGINKEEFLSNQEKQDAVVNRLQVIGEAVKNIDEVVKKKYTGIPWRQMAGMRDVLIHRYHGIDIELVWDTVNDELVLILEEINKMLENMNE</sequence>
<accession>A0A931F6F8</accession>
<evidence type="ECO:0000256" key="2">
    <source>
        <dbReference type="ARBA" id="ARBA00022649"/>
    </source>
</evidence>
<dbReference type="Gene3D" id="1.20.120.580">
    <property type="entry name" value="bsu32300-like"/>
    <property type="match status" value="1"/>
</dbReference>
<keyword evidence="5" id="KW-0378">Hydrolase</keyword>
<keyword evidence="8" id="KW-1185">Reference proteome</keyword>
<dbReference type="InterPro" id="IPR037038">
    <property type="entry name" value="HepT-like_sf"/>
</dbReference>
<keyword evidence="4" id="KW-0547">Nucleotide-binding</keyword>
<dbReference type="EMBL" id="JADPIE010000001">
    <property type="protein sequence ID" value="MBF8435536.1"/>
    <property type="molecule type" value="Genomic_DNA"/>
</dbReference>
<keyword evidence="1" id="KW-0597">Phosphoprotein</keyword>
<dbReference type="InterPro" id="IPR008201">
    <property type="entry name" value="HepT-like"/>
</dbReference>
<dbReference type="GO" id="GO:0000166">
    <property type="term" value="F:nucleotide binding"/>
    <property type="evidence" value="ECO:0007669"/>
    <property type="project" value="UniProtKB-KW"/>
</dbReference>
<dbReference type="AlphaFoldDB" id="A0A931F6F8"/>
<evidence type="ECO:0000256" key="6">
    <source>
        <dbReference type="ARBA" id="ARBA00024207"/>
    </source>
</evidence>
<dbReference type="Pfam" id="PF01934">
    <property type="entry name" value="HepT-like"/>
    <property type="match status" value="1"/>
</dbReference>
<dbReference type="PANTHER" id="PTHR34139">
    <property type="entry name" value="UPF0331 PROTEIN MJ0127"/>
    <property type="match status" value="1"/>
</dbReference>
<evidence type="ECO:0000256" key="3">
    <source>
        <dbReference type="ARBA" id="ARBA00022722"/>
    </source>
</evidence>
<dbReference type="Proteomes" id="UP000621436">
    <property type="component" value="Unassembled WGS sequence"/>
</dbReference>
<evidence type="ECO:0000256" key="5">
    <source>
        <dbReference type="ARBA" id="ARBA00022801"/>
    </source>
</evidence>
<keyword evidence="3" id="KW-0540">Nuclease</keyword>
<dbReference type="PANTHER" id="PTHR34139:SF1">
    <property type="entry name" value="RNASE MJ1380-RELATED"/>
    <property type="match status" value="1"/>
</dbReference>
<organism evidence="7 8">
    <name type="scientific">Halonatronomonas betaini</name>
    <dbReference type="NCBI Taxonomy" id="2778430"/>
    <lineage>
        <taxon>Bacteria</taxon>
        <taxon>Bacillati</taxon>
        <taxon>Bacillota</taxon>
        <taxon>Clostridia</taxon>
        <taxon>Halanaerobiales</taxon>
        <taxon>Halarsenatibacteraceae</taxon>
        <taxon>Halonatronomonas</taxon>
    </lineage>
</organism>
<dbReference type="InterPro" id="IPR051813">
    <property type="entry name" value="HepT_RNase_toxin"/>
</dbReference>